<keyword evidence="4" id="KW-1185">Reference proteome</keyword>
<feature type="compositionally biased region" description="Low complexity" evidence="2">
    <location>
        <begin position="339"/>
        <end position="355"/>
    </location>
</feature>
<sequence length="1625" mass="190097">MIYQSGSDTCEQRCSIIELEDSTIDIEQHDQRGRKCKQQSQMNPSDLSRNQFILSRIQCLQDQKKEMQIQQQLFQESNSQLKSYNANNQQSNFVLLENTYNNEQLSNMNDEQEDKENQNNGNSNQYYYEFSQSQCVKAMLDSQDNAQTEIEKRISIRPEILQSKDEGEIQNQIFKKNNLCNPNLQNRFEKNPSLYSYMMEQQDNSEYSNEQYDYINEQEYEKMMQEIEERETKGRMSTNILENYQLFKPSFHEEILKKNTNCKKASSFFRRNDQPKEEKQVEENKRETINVEKQIIQQNGQVFQDQNEIDQIIFYPQNFSTFNANGVGQKDSSYSRDTQNFSNSNFNQKSQDQNQMIKQNEDSHKINNLGNLQMSNLQNYNSNQSQNEEQNNTFQTTLFQNSFQQLQQQQGLQTDQINFKNVTLENKNYDLPLQSKQIYDTGKFNDKNQRSIEKEKYIPTNINILGVIDLSQKKESSRYLNNDQDEIQEMQQNNQLVKQHLSNEKGQSQASQSNNSGYKPTKFTHFFLGNASSNIVSTDNSASIYSQDQQPTQRNLFNTDKLNTATDKTIAIERNKNIYGINQQGFSNSQERNIQTERNCQIGNTSDRYYYERSIQTERYNNNNKLIQFQYIPNEQNTSADNYNKQIDDQDTTIKPVTSKQPAYSLHQTGSKPLNQAQQLVQKYIQSSFHQSSQQSQRNNPSANQQVDLSDYQINPYNNKQERKNPNNVSSLRQYIEADSSNLFLNKSALNNNEVNNSSNINNMVNDLSKINYSNQNINESFSRISSINQSNNNPNSAKGKKTFRTYFNEISERSNTFYCDKSQRNNQQEEDSINDRASQIISARRFCNSNNNINSSQINNTTQNNNTNNTNNTNNHNITYQLHSTSQFFNEFSQNSPFLEHSFTENLRNGNQNIQQAPNNNKSIQNLIENNQDQLNNKQPLHFNLNIQNQQNDGLTSIQNHQSYIQEQNQFQPQFIQKQYQNVEKKLMQINQSKQTSFHQSQMYQKNQNQEISAQKNVENKSQISLQSNFVEKPYQPIEDRLLQKSKEREIQKQEMQKQYFIQVNEAMKKHKISSKSNILAQKNEQNLSVYDRNQRFLREKEKKQLQLKEEIIQQDILYPYSPNIRPQSQNLVRNVTDLISWKENVNQKTVEMRNKQIVDEIKEIESLQNEKLICKGSEKILQNTSRVTNKQKIEDKLINSGLKYQHHKEELDRIYNQNPTKNIPMINKNTFKLLLNSKKKTNTNNQKQNVQLQNSNLNTQSPQNDVHKRHSHYIPATNTNERSDSTNSKYSKDHSSTKSYYTTSNANSNQIQNQKEPLILNAYSVQSQNLAKSYLNNFSSQQTLSTQQSQNQSHVQSTQTGRQYQSKIQKGHQEEDQDILSEHSTEKAKVLQNQKYSAADLVSISQQKNSTDNKLKIKHLLQQQQKNGQQNKDFESLIKETFAKANGVNQENLNINYFNSPKNINGGQNEQNGTHRYYTNESLKKSFEMRQNYIQQQIQQKSRENSKNSLHNYHGMSNSSSSSNIRSNGKIQAKPKNNQLNVQERNKQWQEQKLIKQNQIMQQIRNEEAAQCTFKPQLRINGQKSNSASRSITPTKQPSTPKDLYLKTKQSYAKQFQMKATKN</sequence>
<evidence type="ECO:0000313" key="3">
    <source>
        <dbReference type="EMBL" id="EAR87944.2"/>
    </source>
</evidence>
<dbReference type="KEGG" id="tet:TTHERM_00011040"/>
<dbReference type="RefSeq" id="XP_001008189.2">
    <property type="nucleotide sequence ID" value="XM_001008189.2"/>
</dbReference>
<feature type="compositionally biased region" description="Polar residues" evidence="2">
    <location>
        <begin position="1582"/>
        <end position="1602"/>
    </location>
</feature>
<organism evidence="3 4">
    <name type="scientific">Tetrahymena thermophila (strain SB210)</name>
    <dbReference type="NCBI Taxonomy" id="312017"/>
    <lineage>
        <taxon>Eukaryota</taxon>
        <taxon>Sar</taxon>
        <taxon>Alveolata</taxon>
        <taxon>Ciliophora</taxon>
        <taxon>Intramacronucleata</taxon>
        <taxon>Oligohymenophorea</taxon>
        <taxon>Hymenostomatida</taxon>
        <taxon>Tetrahymenina</taxon>
        <taxon>Tetrahymenidae</taxon>
        <taxon>Tetrahymena</taxon>
    </lineage>
</organism>
<name>Q22S28_TETTS</name>
<feature type="coiled-coil region" evidence="1">
    <location>
        <begin position="473"/>
        <end position="507"/>
    </location>
</feature>
<reference evidence="4" key="1">
    <citation type="journal article" date="2006" name="PLoS Biol.">
        <title>Macronuclear genome sequence of the ciliate Tetrahymena thermophila, a model eukaryote.</title>
        <authorList>
            <person name="Eisen J.A."/>
            <person name="Coyne R.S."/>
            <person name="Wu M."/>
            <person name="Wu D."/>
            <person name="Thiagarajan M."/>
            <person name="Wortman J.R."/>
            <person name="Badger J.H."/>
            <person name="Ren Q."/>
            <person name="Amedeo P."/>
            <person name="Jones K.M."/>
            <person name="Tallon L.J."/>
            <person name="Delcher A.L."/>
            <person name="Salzberg S.L."/>
            <person name="Silva J.C."/>
            <person name="Haas B.J."/>
            <person name="Majoros W.H."/>
            <person name="Farzad M."/>
            <person name="Carlton J.M."/>
            <person name="Smith R.K. Jr."/>
            <person name="Garg J."/>
            <person name="Pearlman R.E."/>
            <person name="Karrer K.M."/>
            <person name="Sun L."/>
            <person name="Manning G."/>
            <person name="Elde N.C."/>
            <person name="Turkewitz A.P."/>
            <person name="Asai D.J."/>
            <person name="Wilkes D.E."/>
            <person name="Wang Y."/>
            <person name="Cai H."/>
            <person name="Collins K."/>
            <person name="Stewart B.A."/>
            <person name="Lee S.R."/>
            <person name="Wilamowska K."/>
            <person name="Weinberg Z."/>
            <person name="Ruzzo W.L."/>
            <person name="Wloga D."/>
            <person name="Gaertig J."/>
            <person name="Frankel J."/>
            <person name="Tsao C.-C."/>
            <person name="Gorovsky M.A."/>
            <person name="Keeling P.J."/>
            <person name="Waller R.F."/>
            <person name="Patron N.J."/>
            <person name="Cherry J.M."/>
            <person name="Stover N.A."/>
            <person name="Krieger C.J."/>
            <person name="del Toro C."/>
            <person name="Ryder H.F."/>
            <person name="Williamson S.C."/>
            <person name="Barbeau R.A."/>
            <person name="Hamilton E.P."/>
            <person name="Orias E."/>
        </authorList>
    </citation>
    <scope>NUCLEOTIDE SEQUENCE [LARGE SCALE GENOMIC DNA]</scope>
    <source>
        <strain evidence="4">SB210</strain>
    </source>
</reference>
<proteinExistence type="predicted"/>
<dbReference type="InParanoid" id="Q22S28"/>
<evidence type="ECO:0000256" key="1">
    <source>
        <dbReference type="SAM" id="Coils"/>
    </source>
</evidence>
<dbReference type="GeneID" id="7831419"/>
<feature type="region of interest" description="Disordered" evidence="2">
    <location>
        <begin position="1276"/>
        <end position="1311"/>
    </location>
</feature>
<dbReference type="EMBL" id="GG662845">
    <property type="protein sequence ID" value="EAR87944.2"/>
    <property type="molecule type" value="Genomic_DNA"/>
</dbReference>
<gene>
    <name evidence="3" type="ORF">TTHERM_00011040</name>
</gene>
<feature type="compositionally biased region" description="Low complexity" evidence="2">
    <location>
        <begin position="1519"/>
        <end position="1530"/>
    </location>
</feature>
<keyword evidence="1" id="KW-0175">Coiled coil</keyword>
<feature type="compositionally biased region" description="Polar residues" evidence="2">
    <location>
        <begin position="328"/>
        <end position="338"/>
    </location>
</feature>
<dbReference type="HOGENOM" id="CLU_243556_0_0_1"/>
<evidence type="ECO:0000256" key="2">
    <source>
        <dbReference type="SAM" id="MobiDB-lite"/>
    </source>
</evidence>
<feature type="region of interest" description="Disordered" evidence="2">
    <location>
        <begin position="328"/>
        <end position="358"/>
    </location>
</feature>
<feature type="compositionally biased region" description="Polar residues" evidence="2">
    <location>
        <begin position="1299"/>
        <end position="1311"/>
    </location>
</feature>
<feature type="compositionally biased region" description="Polar residues" evidence="2">
    <location>
        <begin position="1278"/>
        <end position="1291"/>
    </location>
</feature>
<evidence type="ECO:0000313" key="4">
    <source>
        <dbReference type="Proteomes" id="UP000009168"/>
    </source>
</evidence>
<feature type="region of interest" description="Disordered" evidence="2">
    <location>
        <begin position="1347"/>
        <end position="1381"/>
    </location>
</feature>
<dbReference type="Proteomes" id="UP000009168">
    <property type="component" value="Unassembled WGS sequence"/>
</dbReference>
<feature type="compositionally biased region" description="Polar residues" evidence="2">
    <location>
        <begin position="1356"/>
        <end position="1370"/>
    </location>
</feature>
<feature type="region of interest" description="Disordered" evidence="2">
    <location>
        <begin position="1501"/>
        <end position="1547"/>
    </location>
</feature>
<accession>Q22S28</accession>
<protein>
    <submittedName>
        <fullName evidence="3">Uncharacterized protein</fullName>
    </submittedName>
</protein>
<feature type="region of interest" description="Disordered" evidence="2">
    <location>
        <begin position="1577"/>
        <end position="1608"/>
    </location>
</feature>